<organism evidence="1 2">
    <name type="scientific">Tsukamurella conjunctivitidis</name>
    <dbReference type="NCBI Taxonomy" id="2592068"/>
    <lineage>
        <taxon>Bacteria</taxon>
        <taxon>Bacillati</taxon>
        <taxon>Actinomycetota</taxon>
        <taxon>Actinomycetes</taxon>
        <taxon>Mycobacteriales</taxon>
        <taxon>Tsukamurellaceae</taxon>
        <taxon>Tsukamurella</taxon>
    </lineage>
</organism>
<dbReference type="GO" id="GO:0016740">
    <property type="term" value="F:transferase activity"/>
    <property type="evidence" value="ECO:0007669"/>
    <property type="project" value="UniProtKB-KW"/>
</dbReference>
<accession>A0A5C5RIR3</accession>
<proteinExistence type="predicted"/>
<gene>
    <name evidence="1" type="ORF">FK530_24575</name>
</gene>
<evidence type="ECO:0000313" key="2">
    <source>
        <dbReference type="Proteomes" id="UP000319375"/>
    </source>
</evidence>
<dbReference type="AlphaFoldDB" id="A0A5C5RIR3"/>
<dbReference type="Proteomes" id="UP000319375">
    <property type="component" value="Unassembled WGS sequence"/>
</dbReference>
<evidence type="ECO:0000313" key="1">
    <source>
        <dbReference type="EMBL" id="TWS22919.1"/>
    </source>
</evidence>
<reference evidence="1 2" key="1">
    <citation type="submission" date="2019-06" db="EMBL/GenBank/DDBJ databases">
        <title>Tsukamurella conjunctivitidis sp. nov., Tsukamurella assacharolytica sp. nov. and Tsukamurella sputae sp. nov. isolated from patients with conjunctivitis, bacteraemia (lymphoma) and respiratory infection (sputum) in Hong Kong.</title>
        <authorList>
            <person name="Teng J.L.L."/>
            <person name="Lee H.H."/>
            <person name="Fong J.Y.H."/>
            <person name="Fok K.M.N."/>
            <person name="Lau S.K.P."/>
            <person name="Woo P.C.Y."/>
        </authorList>
    </citation>
    <scope>NUCLEOTIDE SEQUENCE [LARGE SCALE GENOMIC DNA]</scope>
    <source>
        <strain evidence="1 2">HKU72</strain>
    </source>
</reference>
<name>A0A5C5RIR3_9ACTN</name>
<comment type="caution">
    <text evidence="1">The sequence shown here is derived from an EMBL/GenBank/DDBJ whole genome shotgun (WGS) entry which is preliminary data.</text>
</comment>
<sequence>MPRISDSADVANSAHIGQGSQVWHLAQV</sequence>
<feature type="non-terminal residue" evidence="1">
    <location>
        <position position="28"/>
    </location>
</feature>
<keyword evidence="1" id="KW-0808">Transferase</keyword>
<keyword evidence="2" id="KW-1185">Reference proteome</keyword>
<protein>
    <submittedName>
        <fullName evidence="1">N-acetyltransferase</fullName>
    </submittedName>
</protein>
<dbReference type="EMBL" id="VIGX01000104">
    <property type="protein sequence ID" value="TWS22919.1"/>
    <property type="molecule type" value="Genomic_DNA"/>
</dbReference>